<evidence type="ECO:0000256" key="6">
    <source>
        <dbReference type="ARBA" id="ARBA00022840"/>
    </source>
</evidence>
<evidence type="ECO:0000256" key="3">
    <source>
        <dbReference type="ARBA" id="ARBA00022448"/>
    </source>
</evidence>
<keyword evidence="4" id="KW-1003">Cell membrane</keyword>
<dbReference type="SMART" id="SM00382">
    <property type="entry name" value="AAA"/>
    <property type="match status" value="1"/>
</dbReference>
<protein>
    <submittedName>
        <fullName evidence="10">ABC-type polar amino acid transport system ATPase subunit</fullName>
    </submittedName>
</protein>
<evidence type="ECO:0000259" key="9">
    <source>
        <dbReference type="PROSITE" id="PS50893"/>
    </source>
</evidence>
<evidence type="ECO:0000256" key="1">
    <source>
        <dbReference type="ARBA" id="ARBA00004202"/>
    </source>
</evidence>
<keyword evidence="7" id="KW-0029">Amino-acid transport</keyword>
<keyword evidence="11" id="KW-1185">Reference proteome</keyword>
<name>A0ABS4EBZ2_9FIRM</name>
<dbReference type="Pfam" id="PF00005">
    <property type="entry name" value="ABC_tran"/>
    <property type="match status" value="1"/>
</dbReference>
<dbReference type="InterPro" id="IPR003593">
    <property type="entry name" value="AAA+_ATPase"/>
</dbReference>
<dbReference type="SUPFAM" id="SSF52540">
    <property type="entry name" value="P-loop containing nucleoside triphosphate hydrolases"/>
    <property type="match status" value="1"/>
</dbReference>
<keyword evidence="6" id="KW-0067">ATP-binding</keyword>
<comment type="subcellular location">
    <subcellularLocation>
        <location evidence="1">Cell membrane</location>
        <topology evidence="1">Peripheral membrane protein</topology>
    </subcellularLocation>
</comment>
<keyword evidence="8" id="KW-0472">Membrane</keyword>
<dbReference type="PROSITE" id="PS50893">
    <property type="entry name" value="ABC_TRANSPORTER_2"/>
    <property type="match status" value="1"/>
</dbReference>
<evidence type="ECO:0000256" key="4">
    <source>
        <dbReference type="ARBA" id="ARBA00022475"/>
    </source>
</evidence>
<dbReference type="InterPro" id="IPR050086">
    <property type="entry name" value="MetN_ABC_transporter-like"/>
</dbReference>
<dbReference type="RefSeq" id="WP_209456891.1">
    <property type="nucleotide sequence ID" value="NZ_BAAACS010000011.1"/>
</dbReference>
<evidence type="ECO:0000313" key="10">
    <source>
        <dbReference type="EMBL" id="MBP1855460.1"/>
    </source>
</evidence>
<dbReference type="PANTHER" id="PTHR43166">
    <property type="entry name" value="AMINO ACID IMPORT ATP-BINDING PROTEIN"/>
    <property type="match status" value="1"/>
</dbReference>
<comment type="similarity">
    <text evidence="2">Belongs to the ABC transporter superfamily.</text>
</comment>
<keyword evidence="3" id="KW-0813">Transport</keyword>
<comment type="caution">
    <text evidence="10">The sequence shown here is derived from an EMBL/GenBank/DDBJ whole genome shotgun (WGS) entry which is preliminary data.</text>
</comment>
<evidence type="ECO:0000256" key="7">
    <source>
        <dbReference type="ARBA" id="ARBA00022970"/>
    </source>
</evidence>
<dbReference type="InterPro" id="IPR030679">
    <property type="entry name" value="ABC_ATPase_HisP-typ"/>
</dbReference>
<dbReference type="Gene3D" id="3.40.50.300">
    <property type="entry name" value="P-loop containing nucleotide triphosphate hydrolases"/>
    <property type="match status" value="1"/>
</dbReference>
<reference evidence="10 11" key="1">
    <citation type="submission" date="2021-03" db="EMBL/GenBank/DDBJ databases">
        <title>Genomic Encyclopedia of Type Strains, Phase IV (KMG-IV): sequencing the most valuable type-strain genomes for metagenomic binning, comparative biology and taxonomic classification.</title>
        <authorList>
            <person name="Goeker M."/>
        </authorList>
    </citation>
    <scope>NUCLEOTIDE SEQUENCE [LARGE SCALE GENOMIC DNA]</scope>
    <source>
        <strain evidence="10 11">DSM 1289</strain>
    </source>
</reference>
<dbReference type="InterPro" id="IPR003439">
    <property type="entry name" value="ABC_transporter-like_ATP-bd"/>
</dbReference>
<dbReference type="PIRSF" id="PIRSF039085">
    <property type="entry name" value="ABC_ATPase_HisP"/>
    <property type="match status" value="1"/>
</dbReference>
<evidence type="ECO:0000256" key="2">
    <source>
        <dbReference type="ARBA" id="ARBA00005417"/>
    </source>
</evidence>
<feature type="domain" description="ABC transporter" evidence="9">
    <location>
        <begin position="2"/>
        <end position="239"/>
    </location>
</feature>
<evidence type="ECO:0000256" key="5">
    <source>
        <dbReference type="ARBA" id="ARBA00022741"/>
    </source>
</evidence>
<gene>
    <name evidence="10" type="ORF">J2Z43_001855</name>
</gene>
<dbReference type="EMBL" id="JAGGJX010000003">
    <property type="protein sequence ID" value="MBP1855460.1"/>
    <property type="molecule type" value="Genomic_DNA"/>
</dbReference>
<keyword evidence="5" id="KW-0547">Nucleotide-binding</keyword>
<dbReference type="Proteomes" id="UP000767291">
    <property type="component" value="Unassembled WGS sequence"/>
</dbReference>
<sequence length="248" mass="28075">MLKLDNVYKKFGDNEVLKGINLEIKKGEVVSIIGPSGTGKSTLLRCINCLEKVDSGNIIIDNNRFDLASLKKEDVLWLRRNTSMVFQGFHLFNNKTAFENINIGLNVVKKIKKNESEKKALEILEQIGLLEKKDKYPSSLSGGQQQRIAIGRALALEPKIILFDEPTSALDPELVNEVLLIIEQLARQKITMLIVTHEINFARNVSDKVCFMFDGKIIEQGSAQSVIDNPKHERTRQFLNKLQKNNKN</sequence>
<dbReference type="PROSITE" id="PS00211">
    <property type="entry name" value="ABC_TRANSPORTER_1"/>
    <property type="match status" value="1"/>
</dbReference>
<accession>A0ABS4EBZ2</accession>
<evidence type="ECO:0000256" key="8">
    <source>
        <dbReference type="ARBA" id="ARBA00023136"/>
    </source>
</evidence>
<proteinExistence type="inferred from homology"/>
<organism evidence="10 11">
    <name type="scientific">Metaclostridioides mangenotii</name>
    <dbReference type="NCBI Taxonomy" id="1540"/>
    <lineage>
        <taxon>Bacteria</taxon>
        <taxon>Bacillati</taxon>
        <taxon>Bacillota</taxon>
        <taxon>Clostridia</taxon>
        <taxon>Peptostreptococcales</taxon>
        <taxon>Peptostreptococcaceae</taxon>
        <taxon>Metaclostridioides</taxon>
    </lineage>
</organism>
<evidence type="ECO:0000313" key="11">
    <source>
        <dbReference type="Proteomes" id="UP000767291"/>
    </source>
</evidence>
<dbReference type="CDD" id="cd03262">
    <property type="entry name" value="ABC_HisP_GlnQ"/>
    <property type="match status" value="1"/>
</dbReference>
<dbReference type="PANTHER" id="PTHR43166:SF9">
    <property type="entry name" value="GLUTAMATE_ASPARTATE IMPORT ATP-BINDING PROTEIN GLTL"/>
    <property type="match status" value="1"/>
</dbReference>
<dbReference type="InterPro" id="IPR017871">
    <property type="entry name" value="ABC_transporter-like_CS"/>
</dbReference>
<dbReference type="InterPro" id="IPR027417">
    <property type="entry name" value="P-loop_NTPase"/>
</dbReference>